<gene>
    <name evidence="1" type="ORF">HELGO_WM14650</name>
</gene>
<name>A0A6S6T369_9BACT</name>
<dbReference type="EMBL" id="CACVAZ010000061">
    <property type="protein sequence ID" value="CAA6809920.1"/>
    <property type="molecule type" value="Genomic_DNA"/>
</dbReference>
<accession>A0A6S6T369</accession>
<organism evidence="1">
    <name type="scientific">uncultured Sulfurovum sp</name>
    <dbReference type="NCBI Taxonomy" id="269237"/>
    <lineage>
        <taxon>Bacteria</taxon>
        <taxon>Pseudomonadati</taxon>
        <taxon>Campylobacterota</taxon>
        <taxon>Epsilonproteobacteria</taxon>
        <taxon>Campylobacterales</taxon>
        <taxon>Sulfurovaceae</taxon>
        <taxon>Sulfurovum</taxon>
        <taxon>environmental samples</taxon>
    </lineage>
</organism>
<proteinExistence type="predicted"/>
<protein>
    <submittedName>
        <fullName evidence="1">Uncharacterized protein</fullName>
    </submittedName>
</protein>
<reference evidence="1" key="1">
    <citation type="submission" date="2020-01" db="EMBL/GenBank/DDBJ databases">
        <authorList>
            <person name="Meier V. D."/>
            <person name="Meier V D."/>
        </authorList>
    </citation>
    <scope>NUCLEOTIDE SEQUENCE</scope>
    <source>
        <strain evidence="1">HLG_WM_MAG_02</strain>
    </source>
</reference>
<evidence type="ECO:0000313" key="1">
    <source>
        <dbReference type="EMBL" id="CAA6809920.1"/>
    </source>
</evidence>
<sequence length="176" mass="20223">MTYFFILNINKVQFEILIIKGQQMLNKNRYFDIIREDVFTENGDLALNNYVEEFEPYAVPRTQKKYANFGEITLLDFAMKAENSRKKDREFHKKYLQAQKAIALKVLHTVPILQTEVSDTLGGYDTLSPLLKNLTYGDTELAVWILDGSTYVLANAGQGESSCNLLFFCRIEDPTS</sequence>
<dbReference type="AlphaFoldDB" id="A0A6S6T369"/>